<reference evidence="1 2" key="1">
    <citation type="submission" date="2018-02" db="EMBL/GenBank/DDBJ databases">
        <title>8 Nocardia nova and 1 Nocardia cyriacigeorgica strain used for evolution to TMP-SMX.</title>
        <authorList>
            <person name="Mehta H."/>
            <person name="Weng J."/>
            <person name="Shamoo Y."/>
        </authorList>
    </citation>
    <scope>NUCLEOTIDE SEQUENCE [LARGE SCALE GENOMIC DNA]</scope>
    <source>
        <strain evidence="1 2">MDA3139</strain>
    </source>
</reference>
<name>A0A2S6AMJ8_9NOCA</name>
<organism evidence="1 2">
    <name type="scientific">Nocardia nova</name>
    <dbReference type="NCBI Taxonomy" id="37330"/>
    <lineage>
        <taxon>Bacteria</taxon>
        <taxon>Bacillati</taxon>
        <taxon>Actinomycetota</taxon>
        <taxon>Actinomycetes</taxon>
        <taxon>Mycobacteriales</taxon>
        <taxon>Nocardiaceae</taxon>
        <taxon>Nocardia</taxon>
    </lineage>
</organism>
<sequence length="139" mass="15515">MPWRYDLFVCPSSDTHEGAHGEHCRGWWRSEMFETWRWPDSFQLATQHPHAMVLRVGIDICSGSVSRAFEHIEGGGLCEFSCGRRGVLRRGCAGGVQFMCETCASEHRAARLALSGNDFGYPPVIDDAVAELNKRSAVQ</sequence>
<dbReference type="Proteomes" id="UP000239874">
    <property type="component" value="Unassembled WGS sequence"/>
</dbReference>
<evidence type="ECO:0000313" key="1">
    <source>
        <dbReference type="EMBL" id="PPJ36439.1"/>
    </source>
</evidence>
<gene>
    <name evidence="1" type="ORF">C5E45_20560</name>
</gene>
<comment type="caution">
    <text evidence="1">The sequence shown here is derived from an EMBL/GenBank/DDBJ whole genome shotgun (WGS) entry which is preliminary data.</text>
</comment>
<dbReference type="EMBL" id="PSZC01000014">
    <property type="protein sequence ID" value="PPJ36439.1"/>
    <property type="molecule type" value="Genomic_DNA"/>
</dbReference>
<protein>
    <submittedName>
        <fullName evidence="1">Uncharacterized protein</fullName>
    </submittedName>
</protein>
<dbReference type="AlphaFoldDB" id="A0A2S6AMJ8"/>
<proteinExistence type="predicted"/>
<accession>A0A2S6AMJ8</accession>
<evidence type="ECO:0000313" key="2">
    <source>
        <dbReference type="Proteomes" id="UP000239874"/>
    </source>
</evidence>